<feature type="non-terminal residue" evidence="1">
    <location>
        <position position="1"/>
    </location>
</feature>
<dbReference type="AlphaFoldDB" id="A0A4Y2LJZ8"/>
<proteinExistence type="predicted"/>
<protein>
    <submittedName>
        <fullName evidence="1">Uncharacterized protein</fullName>
    </submittedName>
</protein>
<reference evidence="1 2" key="1">
    <citation type="journal article" date="2019" name="Sci. Rep.">
        <title>Orb-weaving spider Araneus ventricosus genome elucidates the spidroin gene catalogue.</title>
        <authorList>
            <person name="Kono N."/>
            <person name="Nakamura H."/>
            <person name="Ohtoshi R."/>
            <person name="Moran D.A.P."/>
            <person name="Shinohara A."/>
            <person name="Yoshida Y."/>
            <person name="Fujiwara M."/>
            <person name="Mori M."/>
            <person name="Tomita M."/>
            <person name="Arakawa K."/>
        </authorList>
    </citation>
    <scope>NUCLEOTIDE SEQUENCE [LARGE SCALE GENOMIC DNA]</scope>
</reference>
<evidence type="ECO:0000313" key="1">
    <source>
        <dbReference type="EMBL" id="GBN14864.1"/>
    </source>
</evidence>
<dbReference type="EMBL" id="BGPR01005958">
    <property type="protein sequence ID" value="GBN14864.1"/>
    <property type="molecule type" value="Genomic_DNA"/>
</dbReference>
<comment type="caution">
    <text evidence="1">The sequence shown here is derived from an EMBL/GenBank/DDBJ whole genome shotgun (WGS) entry which is preliminary data.</text>
</comment>
<evidence type="ECO:0000313" key="2">
    <source>
        <dbReference type="Proteomes" id="UP000499080"/>
    </source>
</evidence>
<accession>A0A4Y2LJZ8</accession>
<sequence length="106" mass="11953">LKGRGGLVVNSRLRSRRPYSTEDPPYSKAFVAWCHGGLLAETRIVPKGRQFETKFPQRSAMYASALLKSNGIKHPQVSITWRFGNEVPSQVSFSSSYHSWKLRSPS</sequence>
<gene>
    <name evidence="1" type="ORF">AVEN_4633_1</name>
</gene>
<organism evidence="1 2">
    <name type="scientific">Araneus ventricosus</name>
    <name type="common">Orbweaver spider</name>
    <name type="synonym">Epeira ventricosa</name>
    <dbReference type="NCBI Taxonomy" id="182803"/>
    <lineage>
        <taxon>Eukaryota</taxon>
        <taxon>Metazoa</taxon>
        <taxon>Ecdysozoa</taxon>
        <taxon>Arthropoda</taxon>
        <taxon>Chelicerata</taxon>
        <taxon>Arachnida</taxon>
        <taxon>Araneae</taxon>
        <taxon>Araneomorphae</taxon>
        <taxon>Entelegynae</taxon>
        <taxon>Araneoidea</taxon>
        <taxon>Araneidae</taxon>
        <taxon>Araneus</taxon>
    </lineage>
</organism>
<keyword evidence="2" id="KW-1185">Reference proteome</keyword>
<name>A0A4Y2LJZ8_ARAVE</name>
<dbReference type="Proteomes" id="UP000499080">
    <property type="component" value="Unassembled WGS sequence"/>
</dbReference>